<feature type="transmembrane region" description="Helical" evidence="5">
    <location>
        <begin position="139"/>
        <end position="162"/>
    </location>
</feature>
<keyword evidence="4 5" id="KW-0472">Membrane</keyword>
<feature type="transmembrane region" description="Helical" evidence="5">
    <location>
        <begin position="296"/>
        <end position="319"/>
    </location>
</feature>
<keyword evidence="3 5" id="KW-1133">Transmembrane helix</keyword>
<dbReference type="GO" id="GO:0016020">
    <property type="term" value="C:membrane"/>
    <property type="evidence" value="ECO:0007669"/>
    <property type="project" value="UniProtKB-SubCell"/>
</dbReference>
<feature type="transmembrane region" description="Helical" evidence="5">
    <location>
        <begin position="394"/>
        <end position="414"/>
    </location>
</feature>
<feature type="transmembrane region" description="Helical" evidence="5">
    <location>
        <begin position="52"/>
        <end position="72"/>
    </location>
</feature>
<evidence type="ECO:0000259" key="6">
    <source>
        <dbReference type="PROSITE" id="PS50850"/>
    </source>
</evidence>
<feature type="transmembrane region" description="Helical" evidence="5">
    <location>
        <begin position="227"/>
        <end position="248"/>
    </location>
</feature>
<proteinExistence type="predicted"/>
<dbReference type="InterPro" id="IPR020846">
    <property type="entry name" value="MFS_dom"/>
</dbReference>
<dbReference type="Pfam" id="PF07690">
    <property type="entry name" value="MFS_1"/>
    <property type="match status" value="1"/>
</dbReference>
<feature type="transmembrane region" description="Helical" evidence="5">
    <location>
        <begin position="79"/>
        <end position="99"/>
    </location>
</feature>
<dbReference type="InterPro" id="IPR011701">
    <property type="entry name" value="MFS"/>
</dbReference>
<protein>
    <submittedName>
        <fullName evidence="7">Putative sulfoacetate transporter SauU</fullName>
    </submittedName>
</protein>
<feature type="domain" description="Major facilitator superfamily (MFS) profile" evidence="6">
    <location>
        <begin position="14"/>
        <end position="418"/>
    </location>
</feature>
<feature type="transmembrane region" description="Helical" evidence="5">
    <location>
        <begin position="168"/>
        <end position="186"/>
    </location>
</feature>
<evidence type="ECO:0000313" key="7">
    <source>
        <dbReference type="EMBL" id="CAB3785298.1"/>
    </source>
</evidence>
<dbReference type="Gene3D" id="1.20.1250.20">
    <property type="entry name" value="MFS general substrate transporter like domains"/>
    <property type="match status" value="2"/>
</dbReference>
<feature type="transmembrane region" description="Helical" evidence="5">
    <location>
        <begin position="325"/>
        <end position="348"/>
    </location>
</feature>
<name>A0A6J5FW46_9BURK</name>
<dbReference type="InterPro" id="IPR050382">
    <property type="entry name" value="MFS_Na/Anion_cotransporter"/>
</dbReference>
<feature type="transmembrane region" description="Helical" evidence="5">
    <location>
        <begin position="12"/>
        <end position="40"/>
    </location>
</feature>
<evidence type="ECO:0000256" key="1">
    <source>
        <dbReference type="ARBA" id="ARBA00004141"/>
    </source>
</evidence>
<dbReference type="EMBL" id="CADIKL010000008">
    <property type="protein sequence ID" value="CAB3785298.1"/>
    <property type="molecule type" value="Genomic_DNA"/>
</dbReference>
<dbReference type="PANTHER" id="PTHR11662:SF450">
    <property type="entry name" value="BLR1003 PROTEIN"/>
    <property type="match status" value="1"/>
</dbReference>
<sequence>MSTTSVKGRYQWFITLGLFLFMAVNFADKAVIGLAAAPIMRDLKLSHSEFGRIAGSFFLLFSISGLIGGLIANRVKTRWMLIGMTVIWAVAQAPLLLMATPATLLVSRVILGAAEGPAYPVAMHSLYKWFHDKDRALPSTLLSMGGAFGTGVVAPVVIWIIVTYGWRSAFLAVTIASLVWAAFWLVTGKEGPLDNTSGGHHGGTDASASALPEQIPMIRLALLRTSLGCFAAGFSAYVILTIATIWLPSYLEQTVGYSPARVGTIVALPAMTQIVLTPLLGWLSQRLQSRGLSTRLSRGVLGAALVMSAGLSLVLVTRLDAGPMLMILVMWTFGVPSFAFVSSVMMISEITPPRQRGGMLGLNNCIMTLAGLVTPIVIGYIIDLSPVKADGYRTGLMLAGIFVTLGGLLSALLVQPAADRARLCKQDAGGVLSADMH</sequence>
<reference evidence="7 8" key="1">
    <citation type="submission" date="2020-04" db="EMBL/GenBank/DDBJ databases">
        <authorList>
            <person name="De Canck E."/>
        </authorList>
    </citation>
    <scope>NUCLEOTIDE SEQUENCE [LARGE SCALE GENOMIC DNA]</scope>
    <source>
        <strain evidence="7 8">LMG 28688</strain>
    </source>
</reference>
<dbReference type="GO" id="GO:0022857">
    <property type="term" value="F:transmembrane transporter activity"/>
    <property type="evidence" value="ECO:0007669"/>
    <property type="project" value="InterPro"/>
</dbReference>
<organism evidence="7 8">
    <name type="scientific">Paraburkholderia caffeinitolerans</name>
    <dbReference type="NCBI Taxonomy" id="1723730"/>
    <lineage>
        <taxon>Bacteria</taxon>
        <taxon>Pseudomonadati</taxon>
        <taxon>Pseudomonadota</taxon>
        <taxon>Betaproteobacteria</taxon>
        <taxon>Burkholderiales</taxon>
        <taxon>Burkholderiaceae</taxon>
        <taxon>Paraburkholderia</taxon>
    </lineage>
</organism>
<evidence type="ECO:0000256" key="5">
    <source>
        <dbReference type="SAM" id="Phobius"/>
    </source>
</evidence>
<gene>
    <name evidence="7" type="primary">sauU_2</name>
    <name evidence="7" type="ORF">LMG28688_02002</name>
</gene>
<evidence type="ECO:0000313" key="8">
    <source>
        <dbReference type="Proteomes" id="UP000494119"/>
    </source>
</evidence>
<dbReference type="RefSeq" id="WP_175194884.1">
    <property type="nucleotide sequence ID" value="NZ_CADIKL010000008.1"/>
</dbReference>
<evidence type="ECO:0000256" key="3">
    <source>
        <dbReference type="ARBA" id="ARBA00022989"/>
    </source>
</evidence>
<keyword evidence="8" id="KW-1185">Reference proteome</keyword>
<dbReference type="AlphaFoldDB" id="A0A6J5FW46"/>
<dbReference type="PANTHER" id="PTHR11662">
    <property type="entry name" value="SOLUTE CARRIER FAMILY 17"/>
    <property type="match status" value="1"/>
</dbReference>
<dbReference type="InterPro" id="IPR036259">
    <property type="entry name" value="MFS_trans_sf"/>
</dbReference>
<feature type="transmembrane region" description="Helical" evidence="5">
    <location>
        <begin position="360"/>
        <end position="382"/>
    </location>
</feature>
<evidence type="ECO:0000256" key="4">
    <source>
        <dbReference type="ARBA" id="ARBA00023136"/>
    </source>
</evidence>
<dbReference type="Proteomes" id="UP000494119">
    <property type="component" value="Unassembled WGS sequence"/>
</dbReference>
<feature type="transmembrane region" description="Helical" evidence="5">
    <location>
        <begin position="260"/>
        <end position="284"/>
    </location>
</feature>
<feature type="transmembrane region" description="Helical" evidence="5">
    <location>
        <begin position="105"/>
        <end position="127"/>
    </location>
</feature>
<keyword evidence="2 5" id="KW-0812">Transmembrane</keyword>
<accession>A0A6J5FW46</accession>
<evidence type="ECO:0000256" key="2">
    <source>
        <dbReference type="ARBA" id="ARBA00022692"/>
    </source>
</evidence>
<comment type="subcellular location">
    <subcellularLocation>
        <location evidence="1">Membrane</location>
        <topology evidence="1">Multi-pass membrane protein</topology>
    </subcellularLocation>
</comment>
<dbReference type="SUPFAM" id="SSF103473">
    <property type="entry name" value="MFS general substrate transporter"/>
    <property type="match status" value="1"/>
</dbReference>
<dbReference type="PROSITE" id="PS50850">
    <property type="entry name" value="MFS"/>
    <property type="match status" value="1"/>
</dbReference>